<dbReference type="EMBL" id="JANPWB010000010">
    <property type="protein sequence ID" value="KAJ1146320.1"/>
    <property type="molecule type" value="Genomic_DNA"/>
</dbReference>
<evidence type="ECO:0000256" key="1">
    <source>
        <dbReference type="SAM" id="MobiDB-lite"/>
    </source>
</evidence>
<comment type="caution">
    <text evidence="2">The sequence shown here is derived from an EMBL/GenBank/DDBJ whole genome shotgun (WGS) entry which is preliminary data.</text>
</comment>
<reference evidence="2" key="1">
    <citation type="journal article" date="2022" name="bioRxiv">
        <title>Sequencing and chromosome-scale assembly of the giantPleurodeles waltlgenome.</title>
        <authorList>
            <person name="Brown T."/>
            <person name="Elewa A."/>
            <person name="Iarovenko S."/>
            <person name="Subramanian E."/>
            <person name="Araus A.J."/>
            <person name="Petzold A."/>
            <person name="Susuki M."/>
            <person name="Suzuki K.-i.T."/>
            <person name="Hayashi T."/>
            <person name="Toyoda A."/>
            <person name="Oliveira C."/>
            <person name="Osipova E."/>
            <person name="Leigh N.D."/>
            <person name="Simon A."/>
            <person name="Yun M.H."/>
        </authorList>
    </citation>
    <scope>NUCLEOTIDE SEQUENCE</scope>
    <source>
        <strain evidence="2">20211129_DDA</strain>
        <tissue evidence="2">Liver</tissue>
    </source>
</reference>
<proteinExistence type="predicted"/>
<evidence type="ECO:0000313" key="2">
    <source>
        <dbReference type="EMBL" id="KAJ1146320.1"/>
    </source>
</evidence>
<sequence>MEPAYCEGLGAGEGTSWAAGEKCPHLNKEEGALSEMQNARPMALEFFVSLRSTGIFSVEVPKCLVVHHTLERKALENKTLKEKNGDTKNIGRVQLRSRYTTPTPTAGRLDTRERAEDAPQTGNRSPFVFPPVFPPVSEGTRRPEFLVPSLRGADEAAETPRRSVQIVDCPAGRGRGCV</sequence>
<organism evidence="2 3">
    <name type="scientific">Pleurodeles waltl</name>
    <name type="common">Iberian ribbed newt</name>
    <dbReference type="NCBI Taxonomy" id="8319"/>
    <lineage>
        <taxon>Eukaryota</taxon>
        <taxon>Metazoa</taxon>
        <taxon>Chordata</taxon>
        <taxon>Craniata</taxon>
        <taxon>Vertebrata</taxon>
        <taxon>Euteleostomi</taxon>
        <taxon>Amphibia</taxon>
        <taxon>Batrachia</taxon>
        <taxon>Caudata</taxon>
        <taxon>Salamandroidea</taxon>
        <taxon>Salamandridae</taxon>
        <taxon>Pleurodelinae</taxon>
        <taxon>Pleurodeles</taxon>
    </lineage>
</organism>
<protein>
    <submittedName>
        <fullName evidence="2">Uncharacterized protein</fullName>
    </submittedName>
</protein>
<evidence type="ECO:0000313" key="3">
    <source>
        <dbReference type="Proteomes" id="UP001066276"/>
    </source>
</evidence>
<gene>
    <name evidence="2" type="ORF">NDU88_012597</name>
</gene>
<dbReference type="AlphaFoldDB" id="A0AAV7R4A0"/>
<keyword evidence="3" id="KW-1185">Reference proteome</keyword>
<dbReference type="Proteomes" id="UP001066276">
    <property type="component" value="Chromosome 6"/>
</dbReference>
<name>A0AAV7R4A0_PLEWA</name>
<accession>A0AAV7R4A0</accession>
<feature type="region of interest" description="Disordered" evidence="1">
    <location>
        <begin position="99"/>
        <end position="134"/>
    </location>
</feature>